<feature type="chain" id="PRO_5037152344" description="DUF5666 domain-containing protein" evidence="2">
    <location>
        <begin position="28"/>
        <end position="233"/>
    </location>
</feature>
<keyword evidence="2" id="KW-0732">Signal</keyword>
<proteinExistence type="predicted"/>
<reference evidence="3" key="1">
    <citation type="submission" date="2021-02" db="EMBL/GenBank/DDBJ databases">
        <title>Abyssanaerobacter marinus gen.nov., sp., nov, anaerobic bacterium isolated from the Onnuri vent field of Indian Ocean and suggestion of Mogibacteriaceae fam. nov., and proposal of reclassification of ambiguous this family's genus member.</title>
        <authorList>
            <person name="Kim Y.J."/>
            <person name="Yang J.-A."/>
        </authorList>
    </citation>
    <scope>NUCLEOTIDE SEQUENCE</scope>
    <source>
        <strain evidence="3">DSM 2634</strain>
    </source>
</reference>
<protein>
    <recommendedName>
        <fullName evidence="5">DUF5666 domain-containing protein</fullName>
    </recommendedName>
</protein>
<evidence type="ECO:0008006" key="5">
    <source>
        <dbReference type="Google" id="ProtNLM"/>
    </source>
</evidence>
<feature type="signal peptide" evidence="2">
    <location>
        <begin position="1"/>
        <end position="27"/>
    </location>
</feature>
<organism evidence="3 4">
    <name type="scientific">Clostridium aminobutyricum</name>
    <dbReference type="NCBI Taxonomy" id="33953"/>
    <lineage>
        <taxon>Bacteria</taxon>
        <taxon>Bacillati</taxon>
        <taxon>Bacillota</taxon>
        <taxon>Clostridia</taxon>
        <taxon>Eubacteriales</taxon>
        <taxon>Clostridiaceae</taxon>
        <taxon>Clostridium</taxon>
    </lineage>
</organism>
<feature type="compositionally biased region" description="Polar residues" evidence="1">
    <location>
        <begin position="64"/>
        <end position="84"/>
    </location>
</feature>
<dbReference type="EMBL" id="JAFJZZ010000008">
    <property type="protein sequence ID" value="MBN7774342.1"/>
    <property type="molecule type" value="Genomic_DNA"/>
</dbReference>
<evidence type="ECO:0000256" key="1">
    <source>
        <dbReference type="SAM" id="MobiDB-lite"/>
    </source>
</evidence>
<evidence type="ECO:0000256" key="2">
    <source>
        <dbReference type="SAM" id="SignalP"/>
    </source>
</evidence>
<accession>A0A939IHY2</accession>
<dbReference type="AlphaFoldDB" id="A0A939IHY2"/>
<feature type="region of interest" description="Disordered" evidence="1">
    <location>
        <begin position="64"/>
        <end position="154"/>
    </location>
</feature>
<sequence length="233" mass="23181">MKKLVSCILVGSLVTAMVLSGCGSSQAETDSNGSNTKKAVDGIQYGQILSISDSEIVLALGTMDQKTPSGDRSGQTPPEDSSGSAVLAPNDGQAPQGRDSQGNTPPQGNPPSGDNGGNSPSGGSEGNPPSGNNAPANGTSGSGIHAGGPGKSMIALTGDKLTITVSDSTSITYMKAQGDTSDTSATRSDLKEGDVIAVTLDEDGKTAMEITIMSMKASGETPKTTNAAASTEE</sequence>
<gene>
    <name evidence="3" type="ORF">JYB65_13330</name>
</gene>
<feature type="compositionally biased region" description="Gly residues" evidence="1">
    <location>
        <begin position="140"/>
        <end position="150"/>
    </location>
</feature>
<comment type="caution">
    <text evidence="3">The sequence shown here is derived from an EMBL/GenBank/DDBJ whole genome shotgun (WGS) entry which is preliminary data.</text>
</comment>
<evidence type="ECO:0000313" key="4">
    <source>
        <dbReference type="Proteomes" id="UP000664545"/>
    </source>
</evidence>
<keyword evidence="4" id="KW-1185">Reference proteome</keyword>
<evidence type="ECO:0000313" key="3">
    <source>
        <dbReference type="EMBL" id="MBN7774342.1"/>
    </source>
</evidence>
<feature type="compositionally biased region" description="Low complexity" evidence="1">
    <location>
        <begin position="126"/>
        <end position="138"/>
    </location>
</feature>
<dbReference type="RefSeq" id="WP_206583182.1">
    <property type="nucleotide sequence ID" value="NZ_JAFJZZ010000008.1"/>
</dbReference>
<dbReference type="Proteomes" id="UP000664545">
    <property type="component" value="Unassembled WGS sequence"/>
</dbReference>
<name>A0A939IHY2_CLOAM</name>
<feature type="compositionally biased region" description="Gly residues" evidence="1">
    <location>
        <begin position="114"/>
        <end position="125"/>
    </location>
</feature>
<dbReference type="PROSITE" id="PS51257">
    <property type="entry name" value="PROKAR_LIPOPROTEIN"/>
    <property type="match status" value="1"/>
</dbReference>